<protein>
    <submittedName>
        <fullName evidence="1">Uncharacterized protein</fullName>
    </submittedName>
</protein>
<evidence type="ECO:0000313" key="2">
    <source>
        <dbReference type="Proteomes" id="UP000219215"/>
    </source>
</evidence>
<dbReference type="AlphaFoldDB" id="A0A2C8FDM1"/>
<dbReference type="OrthoDB" id="5464832at2"/>
<sequence length="166" mass="18681">MEHSFVDAKTLAGLAPEDAFKQAFALSGLTQQQLMERMGWKIDKTRRVFATGRYFPSYEELPKFCTVVGNTIILKWLQFNVLLADQDMEHVDIDCQELIMRAGELYSEVGDVGQYAAKAIEDGKLDLKEIRKLKEEVGQVATKAFETLGDLGAMERKLKGQTTKGE</sequence>
<dbReference type="InterPro" id="IPR009679">
    <property type="entry name" value="Phage_186_CII-like"/>
</dbReference>
<dbReference type="KEGG" id="pprf:DPRO_3645"/>
<organism evidence="1 2">
    <name type="scientific">Pseudodesulfovibrio profundus</name>
    <dbReference type="NCBI Taxonomy" id="57320"/>
    <lineage>
        <taxon>Bacteria</taxon>
        <taxon>Pseudomonadati</taxon>
        <taxon>Thermodesulfobacteriota</taxon>
        <taxon>Desulfovibrionia</taxon>
        <taxon>Desulfovibrionales</taxon>
        <taxon>Desulfovibrionaceae</taxon>
    </lineage>
</organism>
<dbReference type="Proteomes" id="UP000219215">
    <property type="component" value="Chromosome DPRO"/>
</dbReference>
<proteinExistence type="predicted"/>
<name>A0A2C8FDM1_9BACT</name>
<evidence type="ECO:0000313" key="1">
    <source>
        <dbReference type="EMBL" id="SOB60561.1"/>
    </source>
</evidence>
<dbReference type="EMBL" id="LT907975">
    <property type="protein sequence ID" value="SOB60561.1"/>
    <property type="molecule type" value="Genomic_DNA"/>
</dbReference>
<dbReference type="RefSeq" id="WP_097013263.1">
    <property type="nucleotide sequence ID" value="NZ_LT907975.1"/>
</dbReference>
<dbReference type="Pfam" id="PF06892">
    <property type="entry name" value="Phage_CP76"/>
    <property type="match status" value="1"/>
</dbReference>
<keyword evidence="2" id="KW-1185">Reference proteome</keyword>
<accession>A0A2C8FDM1</accession>
<dbReference type="GO" id="GO:0003677">
    <property type="term" value="F:DNA binding"/>
    <property type="evidence" value="ECO:0007669"/>
    <property type="project" value="InterPro"/>
</dbReference>
<gene>
    <name evidence="1" type="ORF">DPRO_3645</name>
</gene>
<reference evidence="2" key="1">
    <citation type="submission" date="2017-09" db="EMBL/GenBank/DDBJ databases">
        <authorList>
            <person name="Regsiter A."/>
            <person name="William W."/>
        </authorList>
    </citation>
    <scope>NUCLEOTIDE SEQUENCE [LARGE SCALE GENOMIC DNA]</scope>
    <source>
        <strain evidence="2">500-1</strain>
    </source>
</reference>